<dbReference type="PANTHER" id="PTHR42998:SF1">
    <property type="entry name" value="TYPE I RESTRICTION ENZYME HINDI METHYLASE SUBUNIT"/>
    <property type="match status" value="1"/>
</dbReference>
<dbReference type="Proteomes" id="UP000184480">
    <property type="component" value="Unassembled WGS sequence"/>
</dbReference>
<dbReference type="Pfam" id="PF02384">
    <property type="entry name" value="N6_Mtase"/>
    <property type="match status" value="1"/>
</dbReference>
<dbReference type="AlphaFoldDB" id="A0A1M4X8D3"/>
<keyword evidence="4" id="KW-0808">Transferase</keyword>
<evidence type="ECO:0000256" key="1">
    <source>
        <dbReference type="ARBA" id="ARBA00006594"/>
    </source>
</evidence>
<dbReference type="InterPro" id="IPR029063">
    <property type="entry name" value="SAM-dependent_MTases_sf"/>
</dbReference>
<evidence type="ECO:0000256" key="2">
    <source>
        <dbReference type="ARBA" id="ARBA00011900"/>
    </source>
</evidence>
<proteinExistence type="inferred from homology"/>
<keyword evidence="3" id="KW-0489">Methyltransferase</keyword>
<evidence type="ECO:0000256" key="3">
    <source>
        <dbReference type="ARBA" id="ARBA00022603"/>
    </source>
</evidence>
<evidence type="ECO:0000259" key="9">
    <source>
        <dbReference type="Pfam" id="PF12161"/>
    </source>
</evidence>
<dbReference type="Pfam" id="PF12161">
    <property type="entry name" value="HsdM_N"/>
    <property type="match status" value="1"/>
</dbReference>
<accession>A0A1M4X8D3</accession>
<dbReference type="STRING" id="1346286.SAMN05444362_102437"/>
<dbReference type="InterPro" id="IPR003356">
    <property type="entry name" value="DNA_methylase_A-5"/>
</dbReference>
<keyword evidence="11" id="KW-1185">Reference proteome</keyword>
<keyword evidence="5" id="KW-0949">S-adenosyl-L-methionine</keyword>
<evidence type="ECO:0000313" key="10">
    <source>
        <dbReference type="EMBL" id="SHE89734.1"/>
    </source>
</evidence>
<name>A0A1M4X8D3_9BACT</name>
<dbReference type="GO" id="GO:0003677">
    <property type="term" value="F:DNA binding"/>
    <property type="evidence" value="ECO:0007669"/>
    <property type="project" value="InterPro"/>
</dbReference>
<dbReference type="PRINTS" id="PR00507">
    <property type="entry name" value="N12N6MTFRASE"/>
</dbReference>
<dbReference type="OrthoDB" id="9814572at2"/>
<dbReference type="RefSeq" id="WP_062184028.1">
    <property type="nucleotide sequence ID" value="NZ_BBXL01000024.1"/>
</dbReference>
<dbReference type="PANTHER" id="PTHR42998">
    <property type="entry name" value="TYPE I RESTRICTION ENZYME HINDVIIP M PROTEIN-RELATED"/>
    <property type="match status" value="1"/>
</dbReference>
<reference evidence="11" key="1">
    <citation type="submission" date="2016-11" db="EMBL/GenBank/DDBJ databases">
        <authorList>
            <person name="Varghese N."/>
            <person name="Submissions S."/>
        </authorList>
    </citation>
    <scope>NUCLEOTIDE SEQUENCE [LARGE SCALE GENOMIC DNA]</scope>
    <source>
        <strain evidence="11">DSM 27370</strain>
    </source>
</reference>
<dbReference type="EMBL" id="FQUC01000002">
    <property type="protein sequence ID" value="SHE89734.1"/>
    <property type="molecule type" value="Genomic_DNA"/>
</dbReference>
<dbReference type="GO" id="GO:0032259">
    <property type="term" value="P:methylation"/>
    <property type="evidence" value="ECO:0007669"/>
    <property type="project" value="UniProtKB-KW"/>
</dbReference>
<comment type="catalytic activity">
    <reaction evidence="7">
        <text>a 2'-deoxyadenosine in DNA + S-adenosyl-L-methionine = an N(6)-methyl-2'-deoxyadenosine in DNA + S-adenosyl-L-homocysteine + H(+)</text>
        <dbReference type="Rhea" id="RHEA:15197"/>
        <dbReference type="Rhea" id="RHEA-COMP:12418"/>
        <dbReference type="Rhea" id="RHEA-COMP:12419"/>
        <dbReference type="ChEBI" id="CHEBI:15378"/>
        <dbReference type="ChEBI" id="CHEBI:57856"/>
        <dbReference type="ChEBI" id="CHEBI:59789"/>
        <dbReference type="ChEBI" id="CHEBI:90615"/>
        <dbReference type="ChEBI" id="CHEBI:90616"/>
        <dbReference type="EC" id="2.1.1.72"/>
    </reaction>
</comment>
<dbReference type="InterPro" id="IPR052916">
    <property type="entry name" value="Type-I_RE_MTase_Subunit"/>
</dbReference>
<dbReference type="GO" id="GO:0008170">
    <property type="term" value="F:N-methyltransferase activity"/>
    <property type="evidence" value="ECO:0007669"/>
    <property type="project" value="InterPro"/>
</dbReference>
<evidence type="ECO:0000256" key="5">
    <source>
        <dbReference type="ARBA" id="ARBA00022691"/>
    </source>
</evidence>
<feature type="domain" description="N6 adenine-specific DNA methyltransferase N-terminal" evidence="9">
    <location>
        <begin position="12"/>
        <end position="138"/>
    </location>
</feature>
<gene>
    <name evidence="10" type="ORF">SAMN05444362_102437</name>
</gene>
<dbReference type="GO" id="GO:0009307">
    <property type="term" value="P:DNA restriction-modification system"/>
    <property type="evidence" value="ECO:0007669"/>
    <property type="project" value="UniProtKB-KW"/>
</dbReference>
<dbReference type="PROSITE" id="PS00092">
    <property type="entry name" value="N6_MTASE"/>
    <property type="match status" value="1"/>
</dbReference>
<dbReference type="EC" id="2.1.1.72" evidence="2"/>
<dbReference type="SUPFAM" id="SSF53335">
    <property type="entry name" value="S-adenosyl-L-methionine-dependent methyltransferases"/>
    <property type="match status" value="1"/>
</dbReference>
<protein>
    <recommendedName>
        <fullName evidence="2">site-specific DNA-methyltransferase (adenine-specific)</fullName>
        <ecNumber evidence="2">2.1.1.72</ecNumber>
    </recommendedName>
</protein>
<dbReference type="InterPro" id="IPR038333">
    <property type="entry name" value="T1MK-like_N_sf"/>
</dbReference>
<comment type="similarity">
    <text evidence="1">Belongs to the N(4)/N(6)-methyltransferase family.</text>
</comment>
<dbReference type="InterPro" id="IPR022749">
    <property type="entry name" value="D12N6_MeTrfase_N"/>
</dbReference>
<dbReference type="Gene3D" id="1.20.1260.30">
    <property type="match status" value="1"/>
</dbReference>
<evidence type="ECO:0000313" key="11">
    <source>
        <dbReference type="Proteomes" id="UP000184480"/>
    </source>
</evidence>
<evidence type="ECO:0000259" key="8">
    <source>
        <dbReference type="Pfam" id="PF02384"/>
    </source>
</evidence>
<dbReference type="InterPro" id="IPR002052">
    <property type="entry name" value="DNA_methylase_N6_adenine_CS"/>
</dbReference>
<evidence type="ECO:0000256" key="6">
    <source>
        <dbReference type="ARBA" id="ARBA00022747"/>
    </source>
</evidence>
<keyword evidence="6" id="KW-0680">Restriction system</keyword>
<sequence length="509" mass="57253">MAKNNTVEIGFEKEIWKAADLLRGNLDASEYKSVVLGLIFLKYISDRFEGRYQELKEEGDGFQEDKDEYTSENIFFVPQEARWNVISEAAHTPEIGTVIDNAMRLIEKENSRLKGILPKNFARPELDKRRLGNVVDLFTNIQMKEHGSSKDILGRAYEYCLSKFAEAEGKLAGEFYTPACIVQTLVEVLKPYSGRVYDPACGSGGMFVQSAKFIEKHQGNINDISVFGQDSNPTTWKMAHMNLAIRGIEADLGKFNADTFFDDQHSTLKADFILANPPFNLSDWGADKLQDDVRWKFGIPPAGNANFAWLQHMIHHLSPKGKIGMVLANGSLSSQTGGEGTIRENIVKADLIEGIVALPSQLFYTTGIPVSLWFLNRDKKQKGKILFVDARHMGIMVTRKLRELSDFDETENGEKGDIQKIADTFTLFDEGKLENEKGYCAVVTLDDVAKQDYILTPGRYVGIADPEDDGEPFEEKMIRLTSELSELFGKSHELEDEIRKQLKSIGFTI</sequence>
<evidence type="ECO:0000256" key="4">
    <source>
        <dbReference type="ARBA" id="ARBA00022679"/>
    </source>
</evidence>
<dbReference type="GO" id="GO:0009007">
    <property type="term" value="F:site-specific DNA-methyltransferase (adenine-specific) activity"/>
    <property type="evidence" value="ECO:0007669"/>
    <property type="project" value="UniProtKB-EC"/>
</dbReference>
<organism evidence="10 11">
    <name type="scientific">Dysgonomonas macrotermitis</name>
    <dbReference type="NCBI Taxonomy" id="1346286"/>
    <lineage>
        <taxon>Bacteria</taxon>
        <taxon>Pseudomonadati</taxon>
        <taxon>Bacteroidota</taxon>
        <taxon>Bacteroidia</taxon>
        <taxon>Bacteroidales</taxon>
        <taxon>Dysgonomonadaceae</taxon>
        <taxon>Dysgonomonas</taxon>
    </lineage>
</organism>
<feature type="domain" description="DNA methylase adenine-specific" evidence="8">
    <location>
        <begin position="149"/>
        <end position="468"/>
    </location>
</feature>
<evidence type="ECO:0000256" key="7">
    <source>
        <dbReference type="ARBA" id="ARBA00047942"/>
    </source>
</evidence>
<dbReference type="Gene3D" id="3.40.50.150">
    <property type="entry name" value="Vaccinia Virus protein VP39"/>
    <property type="match status" value="1"/>
</dbReference>